<dbReference type="AlphaFoldDB" id="A0A7C8M815"/>
<gene>
    <name evidence="2" type="ORF">BDV95DRAFT_575428</name>
</gene>
<evidence type="ECO:0000313" key="3">
    <source>
        <dbReference type="Proteomes" id="UP000481861"/>
    </source>
</evidence>
<accession>A0A7C8M815</accession>
<comment type="caution">
    <text evidence="2">The sequence shown here is derived from an EMBL/GenBank/DDBJ whole genome shotgun (WGS) entry which is preliminary data.</text>
</comment>
<dbReference type="EMBL" id="JAADJZ010000014">
    <property type="protein sequence ID" value="KAF2870281.1"/>
    <property type="molecule type" value="Genomic_DNA"/>
</dbReference>
<organism evidence="2 3">
    <name type="scientific">Massariosphaeria phaeospora</name>
    <dbReference type="NCBI Taxonomy" id="100035"/>
    <lineage>
        <taxon>Eukaryota</taxon>
        <taxon>Fungi</taxon>
        <taxon>Dikarya</taxon>
        <taxon>Ascomycota</taxon>
        <taxon>Pezizomycotina</taxon>
        <taxon>Dothideomycetes</taxon>
        <taxon>Pleosporomycetidae</taxon>
        <taxon>Pleosporales</taxon>
        <taxon>Pleosporales incertae sedis</taxon>
        <taxon>Massariosphaeria</taxon>
    </lineage>
</organism>
<sequence length="205" mass="22772">MPSANVRTSRHQPGQSRNKGTSKQNMGCRQGHMQVSNLAQFPKIDACSAARLLTRRSGNPAMKRVAPGPGSGYSWTIVSEELYGSVQPSFLSPWLTKMKTRQLREGKQIHDKEGVEHDDNETLAAMVPTTWTSIHESRSRRGFDTAGKVAHLAHHDDLRGRMCGPTCLLTLLHPHDACTTSDTHGRYEYTHSINCRPIRTRAAST</sequence>
<dbReference type="Proteomes" id="UP000481861">
    <property type="component" value="Unassembled WGS sequence"/>
</dbReference>
<protein>
    <submittedName>
        <fullName evidence="2">Uncharacterized protein</fullName>
    </submittedName>
</protein>
<reference evidence="2 3" key="1">
    <citation type="submission" date="2020-01" db="EMBL/GenBank/DDBJ databases">
        <authorList>
            <consortium name="DOE Joint Genome Institute"/>
            <person name="Haridas S."/>
            <person name="Albert R."/>
            <person name="Binder M."/>
            <person name="Bloem J."/>
            <person name="Labutti K."/>
            <person name="Salamov A."/>
            <person name="Andreopoulos B."/>
            <person name="Baker S.E."/>
            <person name="Barry K."/>
            <person name="Bills G."/>
            <person name="Bluhm B.H."/>
            <person name="Cannon C."/>
            <person name="Castanera R."/>
            <person name="Culley D.E."/>
            <person name="Daum C."/>
            <person name="Ezra D."/>
            <person name="Gonzalez J.B."/>
            <person name="Henrissat B."/>
            <person name="Kuo A."/>
            <person name="Liang C."/>
            <person name="Lipzen A."/>
            <person name="Lutzoni F."/>
            <person name="Magnuson J."/>
            <person name="Mondo S."/>
            <person name="Nolan M."/>
            <person name="Ohm R."/>
            <person name="Pangilinan J."/>
            <person name="Park H.-J.H."/>
            <person name="Ramirez L."/>
            <person name="Alfaro M."/>
            <person name="Sun H."/>
            <person name="Tritt A."/>
            <person name="Yoshinaga Y."/>
            <person name="Zwiers L.-H.L."/>
            <person name="Turgeon B.G."/>
            <person name="Goodwin S.B."/>
            <person name="Spatafora J.W."/>
            <person name="Crous P.W."/>
            <person name="Grigoriev I.V."/>
        </authorList>
    </citation>
    <scope>NUCLEOTIDE SEQUENCE [LARGE SCALE GENOMIC DNA]</scope>
    <source>
        <strain evidence="2 3">CBS 611.86</strain>
    </source>
</reference>
<name>A0A7C8M815_9PLEO</name>
<proteinExistence type="predicted"/>
<evidence type="ECO:0000313" key="2">
    <source>
        <dbReference type="EMBL" id="KAF2870281.1"/>
    </source>
</evidence>
<feature type="region of interest" description="Disordered" evidence="1">
    <location>
        <begin position="1"/>
        <end position="27"/>
    </location>
</feature>
<evidence type="ECO:0000256" key="1">
    <source>
        <dbReference type="SAM" id="MobiDB-lite"/>
    </source>
</evidence>
<keyword evidence="3" id="KW-1185">Reference proteome</keyword>